<gene>
    <name evidence="1" type="ORF">PSECIP111951_00085</name>
</gene>
<organism evidence="1 2">
    <name type="scientific">Pseudoalteromonas holothuriae</name>
    <dbReference type="NCBI Taxonomy" id="2963714"/>
    <lineage>
        <taxon>Bacteria</taxon>
        <taxon>Pseudomonadati</taxon>
        <taxon>Pseudomonadota</taxon>
        <taxon>Gammaproteobacteria</taxon>
        <taxon>Alteromonadales</taxon>
        <taxon>Pseudoalteromonadaceae</taxon>
        <taxon>Pseudoalteromonas</taxon>
    </lineage>
</organism>
<dbReference type="EMBL" id="CAMAPD010000001">
    <property type="protein sequence ID" value="CAH9049951.1"/>
    <property type="molecule type" value="Genomic_DNA"/>
</dbReference>
<dbReference type="PROSITE" id="PS51257">
    <property type="entry name" value="PROKAR_LIPOPROTEIN"/>
    <property type="match status" value="1"/>
</dbReference>
<evidence type="ECO:0000313" key="1">
    <source>
        <dbReference type="EMBL" id="CAH9049951.1"/>
    </source>
</evidence>
<dbReference type="Proteomes" id="UP001152485">
    <property type="component" value="Unassembled WGS sequence"/>
</dbReference>
<comment type="caution">
    <text evidence="1">The sequence shown here is derived from an EMBL/GenBank/DDBJ whole genome shotgun (WGS) entry which is preliminary data.</text>
</comment>
<sequence length="118" mass="13004">MKTLLLCSTVVAFLSGCIFVPKEVTYFDEQCQTFSKKAVLDTQNAMQLQECDSRTCGFMLASAGLVSAASVVVSGSVVVIKNIVYWHENQRDCHITKPSDEPVQTKITASDISDIERH</sequence>
<name>A0ABM9GCX2_9GAMM</name>
<proteinExistence type="predicted"/>
<evidence type="ECO:0000313" key="2">
    <source>
        <dbReference type="Proteomes" id="UP001152485"/>
    </source>
</evidence>
<accession>A0ABM9GCX2</accession>
<protein>
    <recommendedName>
        <fullName evidence="3">Lipoprotein</fullName>
    </recommendedName>
</protein>
<reference evidence="1 2" key="1">
    <citation type="submission" date="2022-07" db="EMBL/GenBank/DDBJ databases">
        <authorList>
            <person name="Criscuolo A."/>
        </authorList>
    </citation>
    <scope>NUCLEOTIDE SEQUENCE [LARGE SCALE GENOMIC DNA]</scope>
    <source>
        <strain evidence="2">CIP 111951</strain>
    </source>
</reference>
<evidence type="ECO:0008006" key="3">
    <source>
        <dbReference type="Google" id="ProtNLM"/>
    </source>
</evidence>
<dbReference type="RefSeq" id="WP_261591293.1">
    <property type="nucleotide sequence ID" value="NZ_CAMAPD010000001.1"/>
</dbReference>